<dbReference type="EMBL" id="LR131606">
    <property type="protein sequence ID" value="VDS10994.1"/>
    <property type="molecule type" value="Genomic_DNA"/>
</dbReference>
<dbReference type="PANTHER" id="PTHR10515:SF0">
    <property type="entry name" value="THYMIDINE PHOSPHORYLASE"/>
    <property type="match status" value="1"/>
</dbReference>
<dbReference type="GO" id="GO:0004645">
    <property type="term" value="F:1,4-alpha-oligoglucan phosphorylase activity"/>
    <property type="evidence" value="ECO:0007669"/>
    <property type="project" value="InterPro"/>
</dbReference>
<dbReference type="GO" id="GO:0006206">
    <property type="term" value="P:pyrimidine nucleobase metabolic process"/>
    <property type="evidence" value="ECO:0007669"/>
    <property type="project" value="InterPro"/>
</dbReference>
<dbReference type="InterPro" id="IPR000053">
    <property type="entry name" value="Thymidine/pyrmidine_PPase"/>
</dbReference>
<keyword evidence="2" id="KW-0808">Transferase</keyword>
<dbReference type="InterPro" id="IPR036320">
    <property type="entry name" value="Glycosyl_Trfase_fam3_N_dom_sf"/>
</dbReference>
<dbReference type="NCBIfam" id="NF003338">
    <property type="entry name" value="PRK04350.1"/>
    <property type="match status" value="1"/>
</dbReference>
<reference evidence="5" key="1">
    <citation type="submission" date="2018-12" db="EMBL/GenBank/DDBJ databases">
        <authorList>
            <person name="Jaffe A."/>
        </authorList>
    </citation>
    <scope>NUCLEOTIDE SEQUENCE</scope>
</reference>
<name>A0A447ITZ0_9ARCH</name>
<dbReference type="Pfam" id="PF02885">
    <property type="entry name" value="Glycos_trans_3N"/>
    <property type="match status" value="1"/>
</dbReference>
<gene>
    <name evidence="5" type="primary">deoA</name>
</gene>
<dbReference type="Pfam" id="PF00591">
    <property type="entry name" value="Glycos_transf_3"/>
    <property type="match status" value="1"/>
</dbReference>
<dbReference type="SUPFAM" id="SSF52418">
    <property type="entry name" value="Nucleoside phosphorylase/phosphoribosyltransferase catalytic domain"/>
    <property type="match status" value="1"/>
</dbReference>
<dbReference type="EMBL" id="LR131596">
    <property type="protein sequence ID" value="VDS10984.1"/>
    <property type="molecule type" value="Genomic_DNA"/>
</dbReference>
<sequence length="511" mass="54391">MQYVHKLKTKCLDLEAGKLVALLHEHDAKQLGILPLDRIEIRNPLTGKAVVTVVDTTQTMVRAGEIGIFRDVSASLDGFKDHCDLDIVEVRVVPQPQSVGFIKKKMDGVKLADAEIKAIVADIAVNKLSEIEATAFVSAVYMRGFDLEETVSMTKALVGNGGRMQLKHGPVLDKHSVGGLNGRATMIIVPIVAAAGYYVPKTSSRSITSAAGTADAMEVLASVNLSKADIKRITEEVGAVITWGGAVDLAPADDKIIKIEHPLSLDPEGQVIASVLAKKASVGAEYVVIDLPIGPEVKIKSKERGEEMAKKFVVVGKAVGMKVEAVLTDGRAPSGPAFGPALEARHVLEILEGKAWNNLAEKSCEMAGTMLELVGKCKDGDGYKLAKEILVSGKALAKMKEIIRAQSGGTGITASKDVPAAKLVERICTDQDGEIATINVRSLINIARIAGAPADKLAGVWLHVSAESKVKKGGCLFEIHAENKEKLGLAVKIAKTSPLIELERSIIEKFE</sequence>
<dbReference type="GO" id="GO:0046125">
    <property type="term" value="P:pyrimidine deoxyribonucleoside metabolic process"/>
    <property type="evidence" value="ECO:0007669"/>
    <property type="project" value="InterPro"/>
</dbReference>
<dbReference type="InterPro" id="IPR035902">
    <property type="entry name" value="Nuc_phospho_transferase"/>
</dbReference>
<evidence type="ECO:0000256" key="1">
    <source>
        <dbReference type="ARBA" id="ARBA00022676"/>
    </source>
</evidence>
<evidence type="ECO:0000313" key="5">
    <source>
        <dbReference type="EMBL" id="VDS10984.1"/>
    </source>
</evidence>
<dbReference type="NCBIfam" id="TIGR03327">
    <property type="entry name" value="AMP_phos"/>
    <property type="match status" value="1"/>
</dbReference>
<dbReference type="InterPro" id="IPR013102">
    <property type="entry name" value="PYNP_C"/>
</dbReference>
<dbReference type="InterPro" id="IPR017459">
    <property type="entry name" value="Glycosyl_Trfase_fam3_N_dom"/>
</dbReference>
<evidence type="ECO:0000256" key="2">
    <source>
        <dbReference type="ARBA" id="ARBA00022679"/>
    </source>
</evidence>
<dbReference type="Gene3D" id="2.40.40.20">
    <property type="match status" value="1"/>
</dbReference>
<dbReference type="SUPFAM" id="SSF54680">
    <property type="entry name" value="Pyrimidine nucleoside phosphorylase C-terminal domain"/>
    <property type="match status" value="1"/>
</dbReference>
<evidence type="ECO:0000256" key="3">
    <source>
        <dbReference type="NCBIfam" id="TIGR03327"/>
    </source>
</evidence>
<dbReference type="SMART" id="SM00941">
    <property type="entry name" value="PYNP_C"/>
    <property type="match status" value="1"/>
</dbReference>
<dbReference type="GO" id="GO:0016763">
    <property type="term" value="F:pentosyltransferase activity"/>
    <property type="evidence" value="ECO:0007669"/>
    <property type="project" value="InterPro"/>
</dbReference>
<organism evidence="5">
    <name type="scientific">uncultured Nanobdellati archaeon</name>
    <dbReference type="NCBI Taxonomy" id="2219213"/>
    <lineage>
        <taxon>Archaea</taxon>
        <taxon>environmental samples</taxon>
    </lineage>
</organism>
<proteinExistence type="predicted"/>
<dbReference type="Gene3D" id="1.20.970.50">
    <property type="match status" value="1"/>
</dbReference>
<feature type="domain" description="Pyrimidine nucleoside phosphorylase C-terminal" evidence="4">
    <location>
        <begin position="434"/>
        <end position="501"/>
    </location>
</feature>
<dbReference type="InterPro" id="IPR017713">
    <property type="entry name" value="AMP_phosphorylase"/>
</dbReference>
<protein>
    <recommendedName>
        <fullName evidence="3">AMP phosphorylase</fullName>
        <ecNumber evidence="3">2.4.2.57</ecNumber>
    </recommendedName>
</protein>
<dbReference type="SUPFAM" id="SSF47648">
    <property type="entry name" value="Nucleoside phosphorylase/phosphoribosyltransferase N-terminal domain"/>
    <property type="match status" value="1"/>
</dbReference>
<accession>A0A447ITZ0</accession>
<dbReference type="InterPro" id="IPR013466">
    <property type="entry name" value="Thymidine/AMP_Pase"/>
</dbReference>
<dbReference type="InterPro" id="IPR000312">
    <property type="entry name" value="Glycosyl_Trfase_fam3"/>
</dbReference>
<dbReference type="Gene3D" id="3.40.1030.10">
    <property type="entry name" value="Nucleoside phosphorylase/phosphoribosyltransferase catalytic domain"/>
    <property type="match status" value="1"/>
</dbReference>
<dbReference type="GO" id="GO:0005829">
    <property type="term" value="C:cytosol"/>
    <property type="evidence" value="ECO:0007669"/>
    <property type="project" value="TreeGrafter"/>
</dbReference>
<dbReference type="Gene3D" id="3.90.1170.30">
    <property type="entry name" value="Pyrimidine nucleoside phosphorylase-like, C-terminal domain"/>
    <property type="match status" value="1"/>
</dbReference>
<keyword evidence="1" id="KW-0328">Glycosyltransferase</keyword>
<dbReference type="NCBIfam" id="TIGR02645">
    <property type="entry name" value="ARCH_P_rylase"/>
    <property type="match status" value="1"/>
</dbReference>
<dbReference type="AlphaFoldDB" id="A0A447ITZ0"/>
<evidence type="ECO:0000259" key="4">
    <source>
        <dbReference type="SMART" id="SM00941"/>
    </source>
</evidence>
<dbReference type="EC" id="2.4.2.57" evidence="3"/>
<dbReference type="PANTHER" id="PTHR10515">
    <property type="entry name" value="THYMIDINE PHOSPHORYLASE"/>
    <property type="match status" value="1"/>
</dbReference>
<dbReference type="InterPro" id="IPR036566">
    <property type="entry name" value="PYNP-like_C_sf"/>
</dbReference>